<dbReference type="CDD" id="cd06581">
    <property type="entry name" value="TM_PBP1_LivM_like"/>
    <property type="match status" value="1"/>
</dbReference>
<feature type="transmembrane region" description="Helical" evidence="6">
    <location>
        <begin position="177"/>
        <end position="194"/>
    </location>
</feature>
<dbReference type="PANTHER" id="PTHR30482">
    <property type="entry name" value="HIGH-AFFINITY BRANCHED-CHAIN AMINO ACID TRANSPORT SYSTEM PERMEASE"/>
    <property type="match status" value="1"/>
</dbReference>
<reference evidence="8 9" key="1">
    <citation type="journal article" date="2013" name="Antonie Van Leeuwenhoek">
        <title>Dongia rigui sp. nov., isolated from freshwater of a large wetland in Korea.</title>
        <authorList>
            <person name="Baik K.S."/>
            <person name="Hwang Y.M."/>
            <person name="Choi J.S."/>
            <person name="Kwon J."/>
            <person name="Seong C.N."/>
        </authorList>
    </citation>
    <scope>NUCLEOTIDE SEQUENCE [LARGE SCALE GENOMIC DNA]</scope>
    <source>
        <strain evidence="8 9">04SU4-P</strain>
    </source>
</reference>
<comment type="subcellular location">
    <subcellularLocation>
        <location evidence="1">Cell membrane</location>
        <topology evidence="1">Multi-pass membrane protein</topology>
    </subcellularLocation>
</comment>
<name>A0ABU5E0J4_9PROT</name>
<gene>
    <name evidence="8" type="primary">livM</name>
    <name evidence="8" type="ORF">SMD31_14095</name>
</gene>
<evidence type="ECO:0000256" key="3">
    <source>
        <dbReference type="ARBA" id="ARBA00022692"/>
    </source>
</evidence>
<evidence type="ECO:0000256" key="6">
    <source>
        <dbReference type="SAM" id="Phobius"/>
    </source>
</evidence>
<dbReference type="Proteomes" id="UP001271769">
    <property type="component" value="Unassembled WGS sequence"/>
</dbReference>
<keyword evidence="2" id="KW-1003">Cell membrane</keyword>
<keyword evidence="9" id="KW-1185">Reference proteome</keyword>
<feature type="transmembrane region" description="Helical" evidence="6">
    <location>
        <begin position="474"/>
        <end position="491"/>
    </location>
</feature>
<feature type="transmembrane region" description="Helical" evidence="6">
    <location>
        <begin position="206"/>
        <end position="227"/>
    </location>
</feature>
<evidence type="ECO:0000256" key="1">
    <source>
        <dbReference type="ARBA" id="ARBA00004651"/>
    </source>
</evidence>
<dbReference type="NCBIfam" id="NF008450">
    <property type="entry name" value="PRK11301.1"/>
    <property type="match status" value="1"/>
</dbReference>
<proteinExistence type="predicted"/>
<dbReference type="InterPro" id="IPR001851">
    <property type="entry name" value="ABC_transp_permease"/>
</dbReference>
<dbReference type="PANTHER" id="PTHR30482:SF20">
    <property type="entry name" value="HIGH-AFFINITY BRANCHED-CHAIN AMINO ACID TRANSPORT SYSTEM PERMEASE PROTEIN LIVM"/>
    <property type="match status" value="1"/>
</dbReference>
<organism evidence="8 9">
    <name type="scientific">Dongia rigui</name>
    <dbReference type="NCBI Taxonomy" id="940149"/>
    <lineage>
        <taxon>Bacteria</taxon>
        <taxon>Pseudomonadati</taxon>
        <taxon>Pseudomonadota</taxon>
        <taxon>Alphaproteobacteria</taxon>
        <taxon>Rhodospirillales</taxon>
        <taxon>Dongiaceae</taxon>
        <taxon>Dongia</taxon>
    </lineage>
</organism>
<dbReference type="EMBL" id="JAXCLX010000002">
    <property type="protein sequence ID" value="MDY0873070.1"/>
    <property type="molecule type" value="Genomic_DNA"/>
</dbReference>
<feature type="transmembrane region" description="Helical" evidence="6">
    <location>
        <begin position="403"/>
        <end position="422"/>
    </location>
</feature>
<sequence>MTDTTLSAGPKAPSPLVEAAKDAVFAAILVFLLSWLMIGYQTQVLQGQPMSYVTRYSDVLWAVILIPAGRFLMTLTRFDRTLPAIVGGALGFIYLFIPGVLGVLELPVYGEFFVTADPLQPDILPFEQPMVNVIFGIGAFFVLVAGARARRKKAVGLHTLEVREAAEARQAHIAKNLSSVLGPLLIVIALIIPWTPWGDRKLVDTLILVMTYVMLGWGLNIVVGLAGLLDLGYVAFYAVGAYTYAKLSIDLGFNFWESLPIAGAMAATFGVVLGFPVLRLRGDYLAIVTLGFGEIIRIVLINWQWFTGGPNGLGNIAKIDFFGIPFERNPKEGELAFHTLFGLDFSTVHRIYFLYYVIIVLALITNFVTIRLRKMPIGRAWEALREDETACRALGINPTNTKLTAFALGAMFAGFAGSFFATRQGFVSPESFTFIESAVILAIVVLGGMGSQVGVALAAILLIGLPEVLRELSLYRMLVFGAVMVLIMLLRPKGLLSFRVPTIQLHGKKKALPPTTAGATK</sequence>
<feature type="transmembrane region" description="Helical" evidence="6">
    <location>
        <begin position="23"/>
        <end position="40"/>
    </location>
</feature>
<evidence type="ECO:0000259" key="7">
    <source>
        <dbReference type="Pfam" id="PF11862"/>
    </source>
</evidence>
<dbReference type="Pfam" id="PF11862">
    <property type="entry name" value="DUF3382"/>
    <property type="match status" value="1"/>
</dbReference>
<dbReference type="InterPro" id="IPR043428">
    <property type="entry name" value="LivM-like"/>
</dbReference>
<evidence type="ECO:0000256" key="4">
    <source>
        <dbReference type="ARBA" id="ARBA00022989"/>
    </source>
</evidence>
<feature type="transmembrane region" description="Helical" evidence="6">
    <location>
        <begin position="129"/>
        <end position="147"/>
    </location>
</feature>
<feature type="transmembrane region" description="Helical" evidence="6">
    <location>
        <begin position="434"/>
        <end position="462"/>
    </location>
</feature>
<feature type="domain" description="High-affinity branched-chain amino acid transport system permease LivHM N-terminal" evidence="7">
    <location>
        <begin position="20"/>
        <end position="77"/>
    </location>
</feature>
<comment type="caution">
    <text evidence="8">The sequence shown here is derived from an EMBL/GenBank/DDBJ whole genome shotgun (WGS) entry which is preliminary data.</text>
</comment>
<dbReference type="Pfam" id="PF02653">
    <property type="entry name" value="BPD_transp_2"/>
    <property type="match status" value="1"/>
</dbReference>
<evidence type="ECO:0000256" key="2">
    <source>
        <dbReference type="ARBA" id="ARBA00022475"/>
    </source>
</evidence>
<feature type="transmembrane region" description="Helical" evidence="6">
    <location>
        <begin position="234"/>
        <end position="253"/>
    </location>
</feature>
<keyword evidence="5 6" id="KW-0472">Membrane</keyword>
<feature type="transmembrane region" description="Helical" evidence="6">
    <location>
        <begin position="85"/>
        <end position="109"/>
    </location>
</feature>
<feature type="transmembrane region" description="Helical" evidence="6">
    <location>
        <begin position="259"/>
        <end position="278"/>
    </location>
</feature>
<evidence type="ECO:0000256" key="5">
    <source>
        <dbReference type="ARBA" id="ARBA00023136"/>
    </source>
</evidence>
<keyword evidence="3 6" id="KW-0812">Transmembrane</keyword>
<dbReference type="InterPro" id="IPR021807">
    <property type="entry name" value="LivHM_N"/>
</dbReference>
<feature type="transmembrane region" description="Helical" evidence="6">
    <location>
        <begin position="285"/>
        <end position="306"/>
    </location>
</feature>
<dbReference type="RefSeq" id="WP_320501537.1">
    <property type="nucleotide sequence ID" value="NZ_JAXCLX010000002.1"/>
</dbReference>
<accession>A0ABU5E0J4</accession>
<evidence type="ECO:0000313" key="9">
    <source>
        <dbReference type="Proteomes" id="UP001271769"/>
    </source>
</evidence>
<feature type="transmembrane region" description="Helical" evidence="6">
    <location>
        <begin position="351"/>
        <end position="370"/>
    </location>
</feature>
<keyword evidence="4 6" id="KW-1133">Transmembrane helix</keyword>
<protein>
    <submittedName>
        <fullName evidence="8">High-affinity branched-chain amino acid ABC transporter permease LivM</fullName>
    </submittedName>
</protein>
<evidence type="ECO:0000313" key="8">
    <source>
        <dbReference type="EMBL" id="MDY0873070.1"/>
    </source>
</evidence>